<dbReference type="CDD" id="cd02440">
    <property type="entry name" value="AdoMet_MTases"/>
    <property type="match status" value="1"/>
</dbReference>
<reference evidence="4" key="1">
    <citation type="journal article" date="2019" name="Int. J. Syst. Evol. Microbiol.">
        <title>The Global Catalogue of Microorganisms (GCM) 10K type strain sequencing project: providing services to taxonomists for standard genome sequencing and annotation.</title>
        <authorList>
            <consortium name="The Broad Institute Genomics Platform"/>
            <consortium name="The Broad Institute Genome Sequencing Center for Infectious Disease"/>
            <person name="Wu L."/>
            <person name="Ma J."/>
        </authorList>
    </citation>
    <scope>NUCLEOTIDE SEQUENCE [LARGE SCALE GENOMIC DNA]</scope>
    <source>
        <strain evidence="4">JCM 15089</strain>
    </source>
</reference>
<dbReference type="EMBL" id="BAAADD010000003">
    <property type="protein sequence ID" value="GAA0565137.1"/>
    <property type="molecule type" value="Genomic_DNA"/>
</dbReference>
<dbReference type="RefSeq" id="WP_166933606.1">
    <property type="nucleotide sequence ID" value="NZ_BAAADD010000003.1"/>
</dbReference>
<organism evidence="3 4">
    <name type="scientific">Rhizomicrobium electricum</name>
    <dbReference type="NCBI Taxonomy" id="480070"/>
    <lineage>
        <taxon>Bacteria</taxon>
        <taxon>Pseudomonadati</taxon>
        <taxon>Pseudomonadota</taxon>
        <taxon>Alphaproteobacteria</taxon>
        <taxon>Micropepsales</taxon>
        <taxon>Micropepsaceae</taxon>
        <taxon>Rhizomicrobium</taxon>
    </lineage>
</organism>
<dbReference type="Gene3D" id="1.25.40.10">
    <property type="entry name" value="Tetratricopeptide repeat domain"/>
    <property type="match status" value="1"/>
</dbReference>
<dbReference type="InterPro" id="IPR013216">
    <property type="entry name" value="Methyltransf_11"/>
</dbReference>
<dbReference type="SUPFAM" id="SSF53335">
    <property type="entry name" value="S-adenosyl-L-methionine-dependent methyltransferases"/>
    <property type="match status" value="1"/>
</dbReference>
<dbReference type="Pfam" id="PF13432">
    <property type="entry name" value="TPR_16"/>
    <property type="match status" value="1"/>
</dbReference>
<dbReference type="InterPro" id="IPR019734">
    <property type="entry name" value="TPR_rpt"/>
</dbReference>
<gene>
    <name evidence="3" type="ORF">GCM10008942_11860</name>
</gene>
<evidence type="ECO:0000313" key="3">
    <source>
        <dbReference type="EMBL" id="GAA0565137.1"/>
    </source>
</evidence>
<evidence type="ECO:0000259" key="2">
    <source>
        <dbReference type="Pfam" id="PF08241"/>
    </source>
</evidence>
<evidence type="ECO:0000256" key="1">
    <source>
        <dbReference type="PROSITE-ProRule" id="PRU00339"/>
    </source>
</evidence>
<proteinExistence type="predicted"/>
<dbReference type="Proteomes" id="UP001499951">
    <property type="component" value="Unassembled WGS sequence"/>
</dbReference>
<sequence length="365" mass="38430">MEPFDSVPETPLETALRLLDEGDAAKAAALLENLIGEGHGGLLARLTLARALTAAGEPEKAVAVARETASLHPDIAEAALGLGAALLGAEQLPTAIAEFQRALRLDPENGEARYLLGCAWLEAGEPEPALAAFEALDGLPGLAERIAEAEAMKARPRSDAGYVRHLFDQFSADYDSRMLGQLSYQAPVILRELAALVLPGETGLTVLDLGCGTGLSGAAFRDRAARLVGVDLSPAMIAKARERGVYDELNVADIEAGLGIETYDLVVAADTLVYLGDLDSTFAKVATALKSDGTFLFTVESKDGDGFELGPKRRWRHSEAYLRAQAAAHGFAVAGLMACVPRQEAHVAVNGYAVALTKSAPLQRS</sequence>
<dbReference type="PANTHER" id="PTHR43861">
    <property type="entry name" value="TRANS-ACONITATE 2-METHYLTRANSFERASE-RELATED"/>
    <property type="match status" value="1"/>
</dbReference>
<keyword evidence="4" id="KW-1185">Reference proteome</keyword>
<dbReference type="PROSITE" id="PS50005">
    <property type="entry name" value="TPR"/>
    <property type="match status" value="1"/>
</dbReference>
<accession>A0ABP3PGN1</accession>
<dbReference type="InterPro" id="IPR029063">
    <property type="entry name" value="SAM-dependent_MTases_sf"/>
</dbReference>
<protein>
    <recommendedName>
        <fullName evidence="2">Methyltransferase type 11 domain-containing protein</fullName>
    </recommendedName>
</protein>
<dbReference type="SUPFAM" id="SSF48452">
    <property type="entry name" value="TPR-like"/>
    <property type="match status" value="1"/>
</dbReference>
<dbReference type="Pfam" id="PF08241">
    <property type="entry name" value="Methyltransf_11"/>
    <property type="match status" value="1"/>
</dbReference>
<comment type="caution">
    <text evidence="3">The sequence shown here is derived from an EMBL/GenBank/DDBJ whole genome shotgun (WGS) entry which is preliminary data.</text>
</comment>
<name>A0ABP3PGN1_9PROT</name>
<dbReference type="SMART" id="SM00028">
    <property type="entry name" value="TPR"/>
    <property type="match status" value="2"/>
</dbReference>
<dbReference type="Gene3D" id="3.40.50.150">
    <property type="entry name" value="Vaccinia Virus protein VP39"/>
    <property type="match status" value="1"/>
</dbReference>
<dbReference type="PANTHER" id="PTHR43861:SF1">
    <property type="entry name" value="TRANS-ACONITATE 2-METHYLTRANSFERASE"/>
    <property type="match status" value="1"/>
</dbReference>
<dbReference type="InterPro" id="IPR011990">
    <property type="entry name" value="TPR-like_helical_dom_sf"/>
</dbReference>
<feature type="repeat" description="TPR" evidence="1">
    <location>
        <begin position="76"/>
        <end position="109"/>
    </location>
</feature>
<evidence type="ECO:0000313" key="4">
    <source>
        <dbReference type="Proteomes" id="UP001499951"/>
    </source>
</evidence>
<keyword evidence="1" id="KW-0802">TPR repeat</keyword>
<feature type="domain" description="Methyltransferase type 11" evidence="2">
    <location>
        <begin position="207"/>
        <end position="297"/>
    </location>
</feature>